<keyword evidence="1" id="KW-1133">Transmembrane helix</keyword>
<dbReference type="OrthoDB" id="10002463at2"/>
<organism evidence="3 4">
    <name type="scientific">BD1-7 clade bacterium</name>
    <dbReference type="NCBI Taxonomy" id="2029982"/>
    <lineage>
        <taxon>Bacteria</taxon>
        <taxon>Pseudomonadati</taxon>
        <taxon>Pseudomonadota</taxon>
        <taxon>Gammaproteobacteria</taxon>
        <taxon>Cellvibrionales</taxon>
        <taxon>Spongiibacteraceae</taxon>
        <taxon>BD1-7 clade</taxon>
    </lineage>
</organism>
<evidence type="ECO:0000313" key="2">
    <source>
        <dbReference type="EMBL" id="CAA0113573.1"/>
    </source>
</evidence>
<sequence length="100" mass="11216">MDNGNLIDGCDYPEHEDCLLGDEKGLRNLIEACEKALEEGECFTDNLGEYSGVKRLNSSWFDQEYNQESSIKDKVILYTIVTVVGGLLLIGVKTVVQWLI</sequence>
<accession>A0A5S9Q872</accession>
<name>A0A5S9Q872_9GAMM</name>
<evidence type="ECO:0000313" key="4">
    <source>
        <dbReference type="Proteomes" id="UP000441399"/>
    </source>
</evidence>
<dbReference type="EMBL" id="CACSIO010000020">
    <property type="protein sequence ID" value="CAA0113770.1"/>
    <property type="molecule type" value="Genomic_DNA"/>
</dbReference>
<dbReference type="Proteomes" id="UP000441399">
    <property type="component" value="Unassembled WGS sequence"/>
</dbReference>
<keyword evidence="1" id="KW-0812">Transmembrane</keyword>
<evidence type="ECO:0000256" key="1">
    <source>
        <dbReference type="SAM" id="Phobius"/>
    </source>
</evidence>
<reference evidence="3 4" key="1">
    <citation type="submission" date="2019-11" db="EMBL/GenBank/DDBJ databases">
        <authorList>
            <person name="Holert J."/>
        </authorList>
    </citation>
    <scope>NUCLEOTIDE SEQUENCE [LARGE SCALE GENOMIC DNA]</scope>
    <source>
        <strain evidence="3">SB11_3</strain>
    </source>
</reference>
<dbReference type="AlphaFoldDB" id="A0A5S9Q872"/>
<gene>
    <name evidence="2" type="ORF">OPDIPICF_04741</name>
    <name evidence="3" type="ORF">OPDIPICF_04763</name>
</gene>
<proteinExistence type="predicted"/>
<evidence type="ECO:0000313" key="3">
    <source>
        <dbReference type="EMBL" id="CAA0113770.1"/>
    </source>
</evidence>
<protein>
    <submittedName>
        <fullName evidence="3">Uncharacterized protein</fullName>
    </submittedName>
</protein>
<feature type="transmembrane region" description="Helical" evidence="1">
    <location>
        <begin position="75"/>
        <end position="99"/>
    </location>
</feature>
<dbReference type="EMBL" id="CACSIO010000018">
    <property type="protein sequence ID" value="CAA0113573.1"/>
    <property type="molecule type" value="Genomic_DNA"/>
</dbReference>
<keyword evidence="4" id="KW-1185">Reference proteome</keyword>
<keyword evidence="1" id="KW-0472">Membrane</keyword>